<proteinExistence type="predicted"/>
<evidence type="ECO:0000313" key="3">
    <source>
        <dbReference type="EMBL" id="KKN31829.1"/>
    </source>
</evidence>
<gene>
    <name evidence="3" type="ORF">LCGC14_0820190</name>
</gene>
<comment type="caution">
    <text evidence="3">The sequence shown here is derived from an EMBL/GenBank/DDBJ whole genome shotgun (WGS) entry which is preliminary data.</text>
</comment>
<dbReference type="Pfam" id="PF00565">
    <property type="entry name" value="SNase"/>
    <property type="match status" value="1"/>
</dbReference>
<dbReference type="InterPro" id="IPR016071">
    <property type="entry name" value="Staphylococal_nuclease_OB-fold"/>
</dbReference>
<keyword evidence="1" id="KW-0812">Transmembrane</keyword>
<keyword evidence="1" id="KW-0472">Membrane</keyword>
<sequence length="146" mass="16408">MTIQESRIRTIAITMAAALVSVFFIWIFQNQPQEPEPPNFDTLCVVTRVIDGDTIECDNVVIRLIGIDAPEINWSSTGSRSTGPGFESQQALIRILSPLPRLIGLNFNNRLADIYGRVLAHTYLLDGESIQQLMLDRGYAKIREVF</sequence>
<feature type="transmembrane region" description="Helical" evidence="1">
    <location>
        <begin position="12"/>
        <end position="29"/>
    </location>
</feature>
<dbReference type="EMBL" id="LAZR01002300">
    <property type="protein sequence ID" value="KKN31829.1"/>
    <property type="molecule type" value="Genomic_DNA"/>
</dbReference>
<reference evidence="3" key="1">
    <citation type="journal article" date="2015" name="Nature">
        <title>Complex archaea that bridge the gap between prokaryotes and eukaryotes.</title>
        <authorList>
            <person name="Spang A."/>
            <person name="Saw J.H."/>
            <person name="Jorgensen S.L."/>
            <person name="Zaremba-Niedzwiedzka K."/>
            <person name="Martijn J."/>
            <person name="Lind A.E."/>
            <person name="van Eijk R."/>
            <person name="Schleper C."/>
            <person name="Guy L."/>
            <person name="Ettema T.J."/>
        </authorList>
    </citation>
    <scope>NUCLEOTIDE SEQUENCE</scope>
</reference>
<evidence type="ECO:0000256" key="1">
    <source>
        <dbReference type="SAM" id="Phobius"/>
    </source>
</evidence>
<dbReference type="Gene3D" id="2.40.50.90">
    <property type="match status" value="1"/>
</dbReference>
<organism evidence="3">
    <name type="scientific">marine sediment metagenome</name>
    <dbReference type="NCBI Taxonomy" id="412755"/>
    <lineage>
        <taxon>unclassified sequences</taxon>
        <taxon>metagenomes</taxon>
        <taxon>ecological metagenomes</taxon>
    </lineage>
</organism>
<feature type="domain" description="TNase-like" evidence="2">
    <location>
        <begin position="46"/>
        <end position="146"/>
    </location>
</feature>
<keyword evidence="1" id="KW-1133">Transmembrane helix</keyword>
<evidence type="ECO:0000259" key="2">
    <source>
        <dbReference type="PROSITE" id="PS50830"/>
    </source>
</evidence>
<accession>A0A0F9PNT1</accession>
<protein>
    <recommendedName>
        <fullName evidence="2">TNase-like domain-containing protein</fullName>
    </recommendedName>
</protein>
<dbReference type="AlphaFoldDB" id="A0A0F9PNT1"/>
<name>A0A0F9PNT1_9ZZZZ</name>
<dbReference type="InterPro" id="IPR035437">
    <property type="entry name" value="SNase_OB-fold_sf"/>
</dbReference>
<dbReference type="PROSITE" id="PS50830">
    <property type="entry name" value="TNASE_3"/>
    <property type="match status" value="1"/>
</dbReference>
<dbReference type="SUPFAM" id="SSF50199">
    <property type="entry name" value="Staphylococcal nuclease"/>
    <property type="match status" value="1"/>
</dbReference>